<dbReference type="Gene3D" id="3.40.50.1700">
    <property type="entry name" value="Glycoside hydrolase family 3 C-terminal domain"/>
    <property type="match status" value="1"/>
</dbReference>
<dbReference type="EC" id="3.2.1.21" evidence="3"/>
<evidence type="ECO:0000256" key="6">
    <source>
        <dbReference type="ARBA" id="ARBA00023295"/>
    </source>
</evidence>
<evidence type="ECO:0000256" key="2">
    <source>
        <dbReference type="ARBA" id="ARBA00005336"/>
    </source>
</evidence>
<evidence type="ECO:0000256" key="7">
    <source>
        <dbReference type="RuleBase" id="RU361161"/>
    </source>
</evidence>
<reference evidence="10 11" key="1">
    <citation type="journal article" date="2014" name="Antonie Van Leeuwenhoek">
        <title>Oenococcus alcoholitolerans sp. nov., a lactic acid bacteria isolated from cachaca and ethanol fermentation processes.</title>
        <authorList>
            <person name="Badotti F."/>
            <person name="Moreira A.P."/>
            <person name="Tonon L.A."/>
            <person name="de Lucena B.T."/>
            <person name="Gomes Fde C."/>
            <person name="Kruger R."/>
            <person name="Thompson C.C."/>
            <person name="de Morais M.A.Jr."/>
            <person name="Rosa C.A."/>
            <person name="Thompson F.L."/>
        </authorList>
    </citation>
    <scope>NUCLEOTIDE SEQUENCE [LARGE SCALE GENOMIC DNA]</scope>
    <source>
        <strain evidence="10 11">UFRJ-M7.2.18</strain>
    </source>
</reference>
<comment type="catalytic activity">
    <reaction evidence="1">
        <text>Hydrolysis of terminal, non-reducing beta-D-glucosyl residues with release of beta-D-glucose.</text>
        <dbReference type="EC" id="3.2.1.21"/>
    </reaction>
</comment>
<dbReference type="SUPFAM" id="SSF51445">
    <property type="entry name" value="(Trans)glycosidases"/>
    <property type="match status" value="1"/>
</dbReference>
<evidence type="ECO:0000259" key="8">
    <source>
        <dbReference type="Pfam" id="PF00933"/>
    </source>
</evidence>
<organism evidence="10 11">
    <name type="scientific">Oenococcus alcoholitolerans</name>
    <dbReference type="NCBI Taxonomy" id="931074"/>
    <lineage>
        <taxon>Bacteria</taxon>
        <taxon>Bacillati</taxon>
        <taxon>Bacillota</taxon>
        <taxon>Bacilli</taxon>
        <taxon>Lactobacillales</taxon>
        <taxon>Lactobacillaceae</taxon>
        <taxon>Oenococcus</taxon>
    </lineage>
</organism>
<evidence type="ECO:0000259" key="9">
    <source>
        <dbReference type="Pfam" id="PF01915"/>
    </source>
</evidence>
<keyword evidence="6 7" id="KW-0326">Glycosidase</keyword>
<protein>
    <recommendedName>
        <fullName evidence="3">beta-glucosidase</fullName>
        <ecNumber evidence="3">3.2.1.21</ecNumber>
    </recommendedName>
</protein>
<dbReference type="InterPro" id="IPR001764">
    <property type="entry name" value="Glyco_hydro_3_N"/>
</dbReference>
<dbReference type="InterPro" id="IPR051915">
    <property type="entry name" value="Cellulose_Degrad_GH3"/>
</dbReference>
<dbReference type="PROSITE" id="PS00775">
    <property type="entry name" value="GLYCOSYL_HYDROL_F3"/>
    <property type="match status" value="1"/>
</dbReference>
<evidence type="ECO:0000313" key="10">
    <source>
        <dbReference type="EMBL" id="KGO32186.1"/>
    </source>
</evidence>
<evidence type="ECO:0000256" key="3">
    <source>
        <dbReference type="ARBA" id="ARBA00012744"/>
    </source>
</evidence>
<dbReference type="InterPro" id="IPR036881">
    <property type="entry name" value="Glyco_hydro_3_C_sf"/>
</dbReference>
<dbReference type="InterPro" id="IPR019800">
    <property type="entry name" value="Glyco_hydro_3_AS"/>
</dbReference>
<evidence type="ECO:0000313" key="11">
    <source>
        <dbReference type="Proteomes" id="UP000030023"/>
    </source>
</evidence>
<keyword evidence="5 7" id="KW-0378">Hydrolase</keyword>
<dbReference type="Gene3D" id="3.20.20.300">
    <property type="entry name" value="Glycoside hydrolase, family 3, N-terminal domain"/>
    <property type="match status" value="1"/>
</dbReference>
<dbReference type="Proteomes" id="UP000030023">
    <property type="component" value="Unassembled WGS sequence"/>
</dbReference>
<dbReference type="PANTHER" id="PTHR30620">
    <property type="entry name" value="PERIPLASMIC BETA-GLUCOSIDASE-RELATED"/>
    <property type="match status" value="1"/>
</dbReference>
<sequence>MQHSRLKIPLLFMADIIHGYKTIFPIPLGLAASWDPKLIKDVAQASADEAAAEGISVTFSPMADLVRDPRWGRVMESTGEDPFLNSIYAKAFVEGYQGKDRIDNNHLAATVKHFAGYGAVEAGREYNTVDMSEWRFRSEYLPSYKAAVEAKAQLVMTSFNTLFGIPVTGNRYILQDILRKELSFDGVIISDWNSIGELIDHGVAENMGQAASLALKAGVDIDMMSFSYISQLENLIDSKKINIDLIDHAVYRILSLKKKLGLFDDPFRGLETKKVNSHVFTDEKLALAQKAAEESIVLLKNDDKTLPLNIDDSVALVGDIGDSHDLLGSWSFKGDKLSVKTIKESLYSKFKKIVFAKGYKTASDFSSKMAEEAVAIAKKQKYIIFVAGLESEQSGEASSLTDIKIADNQIRLLKKLAELGKPIITLLVTGRPLDLTEIQKYSNAILLAWFPGTKG</sequence>
<evidence type="ECO:0000256" key="4">
    <source>
        <dbReference type="ARBA" id="ARBA00022729"/>
    </source>
</evidence>
<comment type="similarity">
    <text evidence="2 7">Belongs to the glycosyl hydrolase 3 family.</text>
</comment>
<evidence type="ECO:0000256" key="5">
    <source>
        <dbReference type="ARBA" id="ARBA00022801"/>
    </source>
</evidence>
<feature type="domain" description="Glycoside hydrolase family 3 N-terminal" evidence="8">
    <location>
        <begin position="2"/>
        <end position="256"/>
    </location>
</feature>
<evidence type="ECO:0000256" key="1">
    <source>
        <dbReference type="ARBA" id="ARBA00000448"/>
    </source>
</evidence>
<dbReference type="PRINTS" id="PR00133">
    <property type="entry name" value="GLHYDRLASE3"/>
</dbReference>
<dbReference type="SUPFAM" id="SSF52279">
    <property type="entry name" value="Beta-D-glucan exohydrolase, C-terminal domain"/>
    <property type="match status" value="1"/>
</dbReference>
<proteinExistence type="inferred from homology"/>
<keyword evidence="11" id="KW-1185">Reference proteome</keyword>
<dbReference type="PANTHER" id="PTHR30620:SF16">
    <property type="entry name" value="LYSOSOMAL BETA GLUCOSIDASE"/>
    <property type="match status" value="1"/>
</dbReference>
<accession>A0ABR4XRR8</accession>
<dbReference type="Pfam" id="PF00933">
    <property type="entry name" value="Glyco_hydro_3"/>
    <property type="match status" value="1"/>
</dbReference>
<comment type="caution">
    <text evidence="10">The sequence shown here is derived from an EMBL/GenBank/DDBJ whole genome shotgun (WGS) entry which is preliminary data.</text>
</comment>
<keyword evidence="4" id="KW-0732">Signal</keyword>
<feature type="domain" description="Glycoside hydrolase family 3 C-terminal" evidence="9">
    <location>
        <begin position="296"/>
        <end position="454"/>
    </location>
</feature>
<dbReference type="InterPro" id="IPR036962">
    <property type="entry name" value="Glyco_hydro_3_N_sf"/>
</dbReference>
<gene>
    <name evidence="10" type="ORF">Q757_02485</name>
</gene>
<dbReference type="InterPro" id="IPR017853">
    <property type="entry name" value="GH"/>
</dbReference>
<name>A0ABR4XRR8_9LACO</name>
<dbReference type="Pfam" id="PF01915">
    <property type="entry name" value="Glyco_hydro_3_C"/>
    <property type="match status" value="1"/>
</dbReference>
<feature type="non-terminal residue" evidence="10">
    <location>
        <position position="455"/>
    </location>
</feature>
<dbReference type="InterPro" id="IPR002772">
    <property type="entry name" value="Glyco_hydro_3_C"/>
</dbReference>
<dbReference type="EMBL" id="AXCV01000071">
    <property type="protein sequence ID" value="KGO32186.1"/>
    <property type="molecule type" value="Genomic_DNA"/>
</dbReference>